<sequence length="205" mass="22305">MEDVIPKVLREILPLVLKGNETQAENGSPSFPLLGPTDIEAQVRALQDDGRTNNTSTCQQNDEKKLLAALLSLTVAIFDKLISQHPNLFELVDKISPGDSATSFANKLNGMVRENSEPMAGCLSIVKNASKMAISMLNHNDSYLKEHFLMIFIQSLADACKSMSCLESSMILYSANGGAVKPHKTLASLLKEAQELAGSKEQQEL</sequence>
<dbReference type="OMA" id="TATMFEV"/>
<dbReference type="AlphaFoldDB" id="A0A9R1BUD5"/>
<evidence type="ECO:0000313" key="2">
    <source>
        <dbReference type="Proteomes" id="UP000324705"/>
    </source>
</evidence>
<dbReference type="Proteomes" id="UP000324705">
    <property type="component" value="Chromosome 7A"/>
</dbReference>
<name>A0A9R1BUD5_TRITD</name>
<dbReference type="PANTHER" id="PTHR33115">
    <property type="entry name" value="ARM REPEAT SUPERFAMILY PROTEIN"/>
    <property type="match status" value="1"/>
</dbReference>
<gene>
    <name evidence="1" type="ORF">TRITD_7Av1G271990</name>
</gene>
<protein>
    <submittedName>
        <fullName evidence="1">Uncharacterized protein</fullName>
    </submittedName>
</protein>
<dbReference type="Gramene" id="TRITD7Av1G271990.1">
    <property type="protein sequence ID" value="TRITD7Av1G271990.1"/>
    <property type="gene ID" value="TRITD7Av1G271990"/>
</dbReference>
<dbReference type="EMBL" id="LT934123">
    <property type="protein sequence ID" value="VAI81404.1"/>
    <property type="molecule type" value="Genomic_DNA"/>
</dbReference>
<evidence type="ECO:0000313" key="1">
    <source>
        <dbReference type="EMBL" id="VAI81404.1"/>
    </source>
</evidence>
<dbReference type="PANTHER" id="PTHR33115:SF22">
    <property type="entry name" value="OS12G0449900 PROTEIN"/>
    <property type="match status" value="1"/>
</dbReference>
<reference evidence="1 2" key="1">
    <citation type="submission" date="2017-09" db="EMBL/GenBank/DDBJ databases">
        <authorList>
            <consortium name="International Durum Wheat Genome Sequencing Consortium (IDWGSC)"/>
            <person name="Milanesi L."/>
        </authorList>
    </citation>
    <scope>NUCLEOTIDE SEQUENCE [LARGE SCALE GENOMIC DNA]</scope>
    <source>
        <strain evidence="2">cv. Svevo</strain>
    </source>
</reference>
<proteinExistence type="predicted"/>
<organism evidence="1 2">
    <name type="scientific">Triticum turgidum subsp. durum</name>
    <name type="common">Durum wheat</name>
    <name type="synonym">Triticum durum</name>
    <dbReference type="NCBI Taxonomy" id="4567"/>
    <lineage>
        <taxon>Eukaryota</taxon>
        <taxon>Viridiplantae</taxon>
        <taxon>Streptophyta</taxon>
        <taxon>Embryophyta</taxon>
        <taxon>Tracheophyta</taxon>
        <taxon>Spermatophyta</taxon>
        <taxon>Magnoliopsida</taxon>
        <taxon>Liliopsida</taxon>
        <taxon>Poales</taxon>
        <taxon>Poaceae</taxon>
        <taxon>BOP clade</taxon>
        <taxon>Pooideae</taxon>
        <taxon>Triticodae</taxon>
        <taxon>Triticeae</taxon>
        <taxon>Triticinae</taxon>
        <taxon>Triticum</taxon>
    </lineage>
</organism>
<accession>A0A9R1BUD5</accession>
<keyword evidence="2" id="KW-1185">Reference proteome</keyword>